<proteinExistence type="predicted"/>
<dbReference type="Pfam" id="PF05368">
    <property type="entry name" value="NmrA"/>
    <property type="match status" value="1"/>
</dbReference>
<dbReference type="InterPro" id="IPR052718">
    <property type="entry name" value="NmrA-type_oxidoreductase"/>
</dbReference>
<dbReference type="OrthoDB" id="419598at2759"/>
<accession>A0A3N4KEZ5</accession>
<dbReference type="EMBL" id="ML119155">
    <property type="protein sequence ID" value="RPB09093.1"/>
    <property type="molecule type" value="Genomic_DNA"/>
</dbReference>
<name>A0A3N4KEZ5_9PEZI</name>
<protein>
    <submittedName>
        <fullName evidence="2">NAD(P)-binding protein</fullName>
    </submittedName>
</protein>
<dbReference type="InterPro" id="IPR036291">
    <property type="entry name" value="NAD(P)-bd_dom_sf"/>
</dbReference>
<evidence type="ECO:0000259" key="1">
    <source>
        <dbReference type="Pfam" id="PF05368"/>
    </source>
</evidence>
<organism evidence="2 3">
    <name type="scientific">Morchella conica CCBAS932</name>
    <dbReference type="NCBI Taxonomy" id="1392247"/>
    <lineage>
        <taxon>Eukaryota</taxon>
        <taxon>Fungi</taxon>
        <taxon>Dikarya</taxon>
        <taxon>Ascomycota</taxon>
        <taxon>Pezizomycotina</taxon>
        <taxon>Pezizomycetes</taxon>
        <taxon>Pezizales</taxon>
        <taxon>Morchellaceae</taxon>
        <taxon>Morchella</taxon>
    </lineage>
</organism>
<evidence type="ECO:0000313" key="3">
    <source>
        <dbReference type="Proteomes" id="UP000277580"/>
    </source>
</evidence>
<evidence type="ECO:0000313" key="2">
    <source>
        <dbReference type="EMBL" id="RPB09093.1"/>
    </source>
</evidence>
<dbReference type="SUPFAM" id="SSF51735">
    <property type="entry name" value="NAD(P)-binding Rossmann-fold domains"/>
    <property type="match status" value="1"/>
</dbReference>
<dbReference type="STRING" id="1392247.A0A3N4KEZ5"/>
<dbReference type="Gene3D" id="3.90.25.10">
    <property type="entry name" value="UDP-galactose 4-epimerase, domain 1"/>
    <property type="match status" value="1"/>
</dbReference>
<dbReference type="PANTHER" id="PTHR47129:SF1">
    <property type="entry name" value="NMRA-LIKE DOMAIN-CONTAINING PROTEIN"/>
    <property type="match status" value="1"/>
</dbReference>
<dbReference type="InterPro" id="IPR008030">
    <property type="entry name" value="NmrA-like"/>
</dbReference>
<dbReference type="Proteomes" id="UP000277580">
    <property type="component" value="Unassembled WGS sequence"/>
</dbReference>
<dbReference type="Gene3D" id="3.40.50.720">
    <property type="entry name" value="NAD(P)-binding Rossmann-like Domain"/>
    <property type="match status" value="1"/>
</dbReference>
<dbReference type="PANTHER" id="PTHR47129">
    <property type="entry name" value="QUINONE OXIDOREDUCTASE 2"/>
    <property type="match status" value="1"/>
</dbReference>
<reference evidence="2 3" key="1">
    <citation type="journal article" date="2018" name="Nat. Ecol. Evol.">
        <title>Pezizomycetes genomes reveal the molecular basis of ectomycorrhizal truffle lifestyle.</title>
        <authorList>
            <person name="Murat C."/>
            <person name="Payen T."/>
            <person name="Noel B."/>
            <person name="Kuo A."/>
            <person name="Morin E."/>
            <person name="Chen J."/>
            <person name="Kohler A."/>
            <person name="Krizsan K."/>
            <person name="Balestrini R."/>
            <person name="Da Silva C."/>
            <person name="Montanini B."/>
            <person name="Hainaut M."/>
            <person name="Levati E."/>
            <person name="Barry K.W."/>
            <person name="Belfiori B."/>
            <person name="Cichocki N."/>
            <person name="Clum A."/>
            <person name="Dockter R.B."/>
            <person name="Fauchery L."/>
            <person name="Guy J."/>
            <person name="Iotti M."/>
            <person name="Le Tacon F."/>
            <person name="Lindquist E.A."/>
            <person name="Lipzen A."/>
            <person name="Malagnac F."/>
            <person name="Mello A."/>
            <person name="Molinier V."/>
            <person name="Miyauchi S."/>
            <person name="Poulain J."/>
            <person name="Riccioni C."/>
            <person name="Rubini A."/>
            <person name="Sitrit Y."/>
            <person name="Splivallo R."/>
            <person name="Traeger S."/>
            <person name="Wang M."/>
            <person name="Zifcakova L."/>
            <person name="Wipf D."/>
            <person name="Zambonelli A."/>
            <person name="Paolocci F."/>
            <person name="Nowrousian M."/>
            <person name="Ottonello S."/>
            <person name="Baldrian P."/>
            <person name="Spatafora J.W."/>
            <person name="Henrissat B."/>
            <person name="Nagy L.G."/>
            <person name="Aury J.M."/>
            <person name="Wincker P."/>
            <person name="Grigoriev I.V."/>
            <person name="Bonfante P."/>
            <person name="Martin F.M."/>
        </authorList>
    </citation>
    <scope>NUCLEOTIDE SEQUENCE [LARGE SCALE GENOMIC DNA]</scope>
    <source>
        <strain evidence="2 3">CCBAS932</strain>
    </source>
</reference>
<sequence>MSIVVTGATGALGSSIIKHLHAFNQKLEDPKKIIGTSRDLRKVSDELKALSEVEFRYADFDDDSAILEEAFAGAEKVLIISTDVFDNEKRIVQHKNAIDAVKRAGVGIIYYTSSYYGGFESKSVSEVQQLHLETEEYIKRSGINYVILREGIYAETFPIMLNWTPDTTRVVVPADGPLSWISREELAEANARILLSNSKEYRNTIALLTGSSTLTLRQTAELITEVTGKPLSFEVSEEAYVLAALKAGQNEKIVKTFVTIYKALEAGEGDIVDPLLEVLLERKPTGAREKIREILEKGRK</sequence>
<feature type="domain" description="NmrA-like" evidence="1">
    <location>
        <begin position="3"/>
        <end position="258"/>
    </location>
</feature>
<dbReference type="AlphaFoldDB" id="A0A3N4KEZ5"/>
<keyword evidence="3" id="KW-1185">Reference proteome</keyword>
<dbReference type="InParanoid" id="A0A3N4KEZ5"/>
<gene>
    <name evidence="2" type="ORF">P167DRAFT_555056</name>
</gene>